<dbReference type="NCBIfam" id="TIGR04162">
    <property type="entry name" value="exo_VPEID"/>
    <property type="match status" value="1"/>
</dbReference>
<dbReference type="GO" id="GO:0080120">
    <property type="term" value="P:CAAX-box protein maturation"/>
    <property type="evidence" value="ECO:0007669"/>
    <property type="project" value="UniProtKB-ARBA"/>
</dbReference>
<evidence type="ECO:0000256" key="8">
    <source>
        <dbReference type="SAM" id="Phobius"/>
    </source>
</evidence>
<feature type="transmembrane region" description="Helical" evidence="8">
    <location>
        <begin position="261"/>
        <end position="288"/>
    </location>
</feature>
<protein>
    <recommendedName>
        <fullName evidence="9">CAAX prenyl protease 2/Lysostaphin resistance protein A-like domain-containing protein</fullName>
    </recommendedName>
</protein>
<evidence type="ECO:0000256" key="5">
    <source>
        <dbReference type="ARBA" id="ARBA00022801"/>
    </source>
</evidence>
<dbReference type="InterPro" id="IPR026392">
    <property type="entry name" value="Exo/Archaeosortase_dom"/>
</dbReference>
<dbReference type="InterPro" id="IPR026420">
    <property type="entry name" value="Exo_VPEID"/>
</dbReference>
<evidence type="ECO:0000256" key="3">
    <source>
        <dbReference type="ARBA" id="ARBA00022670"/>
    </source>
</evidence>
<gene>
    <name evidence="10" type="ORF">SAMN05444340_11866</name>
</gene>
<dbReference type="EMBL" id="FNPF01000018">
    <property type="protein sequence ID" value="SDY79828.1"/>
    <property type="molecule type" value="Genomic_DNA"/>
</dbReference>
<dbReference type="GO" id="GO:0006508">
    <property type="term" value="P:proteolysis"/>
    <property type="evidence" value="ECO:0007669"/>
    <property type="project" value="UniProtKB-KW"/>
</dbReference>
<feature type="transmembrane region" description="Helical" evidence="8">
    <location>
        <begin position="367"/>
        <end position="385"/>
    </location>
</feature>
<dbReference type="NCBIfam" id="TIGR04178">
    <property type="entry name" value="exo_archaeo"/>
    <property type="match status" value="1"/>
</dbReference>
<feature type="transmembrane region" description="Helical" evidence="8">
    <location>
        <begin position="422"/>
        <end position="443"/>
    </location>
</feature>
<feature type="transmembrane region" description="Helical" evidence="8">
    <location>
        <begin position="343"/>
        <end position="361"/>
    </location>
</feature>
<feature type="transmembrane region" description="Helical" evidence="8">
    <location>
        <begin position="464"/>
        <end position="479"/>
    </location>
</feature>
<dbReference type="STRING" id="321339.SAMN05444340_11866"/>
<dbReference type="Pfam" id="PF02517">
    <property type="entry name" value="Rce1-like"/>
    <property type="match status" value="1"/>
</dbReference>
<dbReference type="OrthoDB" id="8451928at2"/>
<keyword evidence="2" id="KW-1003">Cell membrane</keyword>
<name>A0A1H3MTR1_9RHOB</name>
<keyword evidence="7 8" id="KW-0472">Membrane</keyword>
<evidence type="ECO:0000256" key="6">
    <source>
        <dbReference type="ARBA" id="ARBA00022989"/>
    </source>
</evidence>
<keyword evidence="3" id="KW-0645">Protease</keyword>
<dbReference type="GO" id="GO:0005886">
    <property type="term" value="C:plasma membrane"/>
    <property type="evidence" value="ECO:0007669"/>
    <property type="project" value="UniProtKB-SubCell"/>
</dbReference>
<evidence type="ECO:0000256" key="4">
    <source>
        <dbReference type="ARBA" id="ARBA00022692"/>
    </source>
</evidence>
<dbReference type="InterPro" id="IPR003675">
    <property type="entry name" value="Rce1/LyrA-like_dom"/>
</dbReference>
<feature type="domain" description="CAAX prenyl protease 2/Lysostaphin resistance protein A-like" evidence="9">
    <location>
        <begin position="431"/>
        <end position="518"/>
    </location>
</feature>
<evidence type="ECO:0000256" key="1">
    <source>
        <dbReference type="ARBA" id="ARBA00004651"/>
    </source>
</evidence>
<dbReference type="InterPro" id="IPR019127">
    <property type="entry name" value="Exosortase"/>
</dbReference>
<feature type="transmembrane region" description="Helical" evidence="8">
    <location>
        <begin position="300"/>
        <end position="322"/>
    </location>
</feature>
<feature type="transmembrane region" description="Helical" evidence="8">
    <location>
        <begin position="392"/>
        <end position="410"/>
    </location>
</feature>
<organism evidence="10 11">
    <name type="scientific">Citreimonas salinaria</name>
    <dbReference type="NCBI Taxonomy" id="321339"/>
    <lineage>
        <taxon>Bacteria</taxon>
        <taxon>Pseudomonadati</taxon>
        <taxon>Pseudomonadota</taxon>
        <taxon>Alphaproteobacteria</taxon>
        <taxon>Rhodobacterales</taxon>
        <taxon>Roseobacteraceae</taxon>
        <taxon>Citreimonas</taxon>
    </lineage>
</organism>
<dbReference type="Pfam" id="PF09721">
    <property type="entry name" value="Exosortase_EpsH"/>
    <property type="match status" value="1"/>
</dbReference>
<feature type="transmembrane region" description="Helical" evidence="8">
    <location>
        <begin position="485"/>
        <end position="500"/>
    </location>
</feature>
<dbReference type="RefSeq" id="WP_089885319.1">
    <property type="nucleotide sequence ID" value="NZ_FNPF01000018.1"/>
</dbReference>
<feature type="transmembrane region" description="Helical" evidence="8">
    <location>
        <begin position="157"/>
        <end position="175"/>
    </location>
</feature>
<dbReference type="AlphaFoldDB" id="A0A1H3MTR1"/>
<feature type="transmembrane region" description="Helical" evidence="8">
    <location>
        <begin position="93"/>
        <end position="116"/>
    </location>
</feature>
<keyword evidence="4 8" id="KW-0812">Transmembrane</keyword>
<evidence type="ECO:0000313" key="10">
    <source>
        <dbReference type="EMBL" id="SDY79828.1"/>
    </source>
</evidence>
<keyword evidence="5" id="KW-0378">Hydrolase</keyword>
<feature type="transmembrane region" description="Helical" evidence="8">
    <location>
        <begin position="54"/>
        <end position="73"/>
    </location>
</feature>
<dbReference type="Proteomes" id="UP000199286">
    <property type="component" value="Unassembled WGS sequence"/>
</dbReference>
<evidence type="ECO:0000313" key="11">
    <source>
        <dbReference type="Proteomes" id="UP000199286"/>
    </source>
</evidence>
<feature type="transmembrane region" description="Helical" evidence="8">
    <location>
        <begin position="221"/>
        <end position="249"/>
    </location>
</feature>
<keyword evidence="11" id="KW-1185">Reference proteome</keyword>
<evidence type="ECO:0000256" key="7">
    <source>
        <dbReference type="ARBA" id="ARBA00023136"/>
    </source>
</evidence>
<reference evidence="10 11" key="1">
    <citation type="submission" date="2016-10" db="EMBL/GenBank/DDBJ databases">
        <authorList>
            <person name="de Groot N.N."/>
        </authorList>
    </citation>
    <scope>NUCLEOTIDE SEQUENCE [LARGE SCALE GENOMIC DNA]</scope>
    <source>
        <strain evidence="10 11">DSM 26880</strain>
    </source>
</reference>
<dbReference type="GO" id="GO:0004175">
    <property type="term" value="F:endopeptidase activity"/>
    <property type="evidence" value="ECO:0007669"/>
    <property type="project" value="UniProtKB-ARBA"/>
</dbReference>
<accession>A0A1H3MTR1</accession>
<keyword evidence="6 8" id="KW-1133">Transmembrane helix</keyword>
<comment type="subcellular location">
    <subcellularLocation>
        <location evidence="1">Cell membrane</location>
        <topology evidence="1">Multi-pass membrane protein</topology>
    </subcellularLocation>
</comment>
<proteinExistence type="predicted"/>
<sequence length="532" mass="56303">MNTDLTTNQGATGVARLTVVCAILALEAAAIVIASQVLLDFDCRQVALYGACRALRLSLVQALCLAAGVVLYLTARASARVNLIRIARPRAEAAIWSGLHVLGVVCLFLPLAILPAPAFAERFAALLPVVAAGATLAVFGALFWLAPPAPLWRWLRAQGWVLPVLIGIAVLLPPLADRAARLWEWSPLAESTFAAVAWTLSFATDDLTVRPEEAIIGARGFLVAVASQCSGIEGLALTAAFLALYAVLFRDTLRQARFWSVVFPLALATSWAFNVLRIAALILIGAAGSPDLALNGFHSFAGWLSFTALVLIVLSIAHNLRWLQRDAAPRSAAIGPPDAAERILPFAVFMIASVAVNATFIDPAAGYPVIAAALVGALWVARAALVRIEWRLDAVALAAGLAVGLCWVVTAPPPAADPWAGALGPVALALWIVIRMAATVALVPVVEEMFFRGYVQERIDDGRLFRRVLAVAASVAPFAALHDRWAVAAAAGLVFAFVYMRQRRLADAITAHAVANAVVAGVAWARGDWGLI</sequence>
<feature type="transmembrane region" description="Helical" evidence="8">
    <location>
        <begin position="14"/>
        <end position="34"/>
    </location>
</feature>
<feature type="transmembrane region" description="Helical" evidence="8">
    <location>
        <begin position="123"/>
        <end position="145"/>
    </location>
</feature>
<evidence type="ECO:0000259" key="9">
    <source>
        <dbReference type="Pfam" id="PF02517"/>
    </source>
</evidence>
<evidence type="ECO:0000256" key="2">
    <source>
        <dbReference type="ARBA" id="ARBA00022475"/>
    </source>
</evidence>